<accession>A0A7W8EL98</accession>
<dbReference type="Proteomes" id="UP000568380">
    <property type="component" value="Unassembled WGS sequence"/>
</dbReference>
<reference evidence="3 4" key="1">
    <citation type="submission" date="2020-08" db="EMBL/GenBank/DDBJ databases">
        <title>Genomic Encyclopedia of Type Strains, Phase IV (KMG-IV): sequencing the most valuable type-strain genomes for metagenomic binning, comparative biology and taxonomic classification.</title>
        <authorList>
            <person name="Goeker M."/>
        </authorList>
    </citation>
    <scope>NUCLEOTIDE SEQUENCE [LARGE SCALE GENOMIC DNA]</scope>
    <source>
        <strain evidence="3 4">DSM 45385</strain>
    </source>
</reference>
<keyword evidence="2" id="KW-0732">Signal</keyword>
<feature type="chain" id="PRO_5039079233" evidence="2">
    <location>
        <begin position="26"/>
        <end position="207"/>
    </location>
</feature>
<dbReference type="EMBL" id="JACHIN010000018">
    <property type="protein sequence ID" value="MBB5083664.1"/>
    <property type="molecule type" value="Genomic_DNA"/>
</dbReference>
<feature type="signal peptide" evidence="2">
    <location>
        <begin position="1"/>
        <end position="25"/>
    </location>
</feature>
<feature type="compositionally biased region" description="Pro residues" evidence="1">
    <location>
        <begin position="44"/>
        <end position="58"/>
    </location>
</feature>
<evidence type="ECO:0000313" key="4">
    <source>
        <dbReference type="Proteomes" id="UP000568380"/>
    </source>
</evidence>
<evidence type="ECO:0000256" key="1">
    <source>
        <dbReference type="SAM" id="MobiDB-lite"/>
    </source>
</evidence>
<keyword evidence="4" id="KW-1185">Reference proteome</keyword>
<feature type="region of interest" description="Disordered" evidence="1">
    <location>
        <begin position="34"/>
        <end position="82"/>
    </location>
</feature>
<proteinExistence type="predicted"/>
<gene>
    <name evidence="3" type="ORF">HNR40_009169</name>
</gene>
<protein>
    <submittedName>
        <fullName evidence="3">Uncharacterized protein</fullName>
    </submittedName>
</protein>
<sequence length="207" mass="22239">MSARQVVALSAAVLAVVGCSAQVSAPRPAITQTVTPQALATSPDPSPPPTLSPQPSLSPLPEATATTDTALRPRPKICGRRGEHRVPAPDVLIVSGVRVEDGRVMVEGRTSIRVCGPRVANDSYFEPVAGPAKTYRLARRATVVLLDMSDGPKPAHYGVPAYIQLLRAPEPRVERAGLDPHFRSYKFATISTSDVREITMFDQHYNP</sequence>
<name>A0A7W8EL98_9ACTN</name>
<organism evidence="3 4">
    <name type="scientific">Nonomuraea endophytica</name>
    <dbReference type="NCBI Taxonomy" id="714136"/>
    <lineage>
        <taxon>Bacteria</taxon>
        <taxon>Bacillati</taxon>
        <taxon>Actinomycetota</taxon>
        <taxon>Actinomycetes</taxon>
        <taxon>Streptosporangiales</taxon>
        <taxon>Streptosporangiaceae</taxon>
        <taxon>Nonomuraea</taxon>
    </lineage>
</organism>
<dbReference type="AlphaFoldDB" id="A0A7W8EL98"/>
<evidence type="ECO:0000313" key="3">
    <source>
        <dbReference type="EMBL" id="MBB5083664.1"/>
    </source>
</evidence>
<dbReference type="PROSITE" id="PS51257">
    <property type="entry name" value="PROKAR_LIPOPROTEIN"/>
    <property type="match status" value="1"/>
</dbReference>
<dbReference type="RefSeq" id="WP_184972976.1">
    <property type="nucleotide sequence ID" value="NZ_JACHIN010000018.1"/>
</dbReference>
<comment type="caution">
    <text evidence="3">The sequence shown here is derived from an EMBL/GenBank/DDBJ whole genome shotgun (WGS) entry which is preliminary data.</text>
</comment>
<evidence type="ECO:0000256" key="2">
    <source>
        <dbReference type="SAM" id="SignalP"/>
    </source>
</evidence>